<evidence type="ECO:0000313" key="1">
    <source>
        <dbReference type="EMBL" id="PSL56365.1"/>
    </source>
</evidence>
<protein>
    <recommendedName>
        <fullName evidence="3">Catalytic LigB subunit of aromatic ring-opening dioxygenase</fullName>
    </recommendedName>
</protein>
<gene>
    <name evidence="1" type="ORF">B0I31_103114</name>
</gene>
<dbReference type="EMBL" id="PYAX01000003">
    <property type="protein sequence ID" value="PSL56365.1"/>
    <property type="molecule type" value="Genomic_DNA"/>
</dbReference>
<proteinExistence type="predicted"/>
<dbReference type="RefSeq" id="WP_106614846.1">
    <property type="nucleotide sequence ID" value="NZ_PYAX01000003.1"/>
</dbReference>
<dbReference type="Proteomes" id="UP000241118">
    <property type="component" value="Unassembled WGS sequence"/>
</dbReference>
<sequence length="236" mass="24575">MISRLVVVPHPPLLVPELVSGAAADTEPVRSACLDAARDLAAHSPDWVAIGVDPSGPRTVEGVSGTFRGFGVDVRVSLAASPASTDPTDPTDQTDDDLPLPALIAAWLRERVGARTVRVHLVPPDLPTSDCVALGRRLAGSPAVLILGDGSHRHGDLAVGRPDDRAGPFDEDVRKALATADTAALRALDPGTAAELGAEGRAAWQVAAGIPGPWRCTRSSFQVPFGVGYHFAVWEA</sequence>
<evidence type="ECO:0008006" key="3">
    <source>
        <dbReference type="Google" id="ProtNLM"/>
    </source>
</evidence>
<dbReference type="OrthoDB" id="4543339at2"/>
<organism evidence="1 2">
    <name type="scientific">Saccharothrix carnea</name>
    <dbReference type="NCBI Taxonomy" id="1280637"/>
    <lineage>
        <taxon>Bacteria</taxon>
        <taxon>Bacillati</taxon>
        <taxon>Actinomycetota</taxon>
        <taxon>Actinomycetes</taxon>
        <taxon>Pseudonocardiales</taxon>
        <taxon>Pseudonocardiaceae</taxon>
        <taxon>Saccharothrix</taxon>
    </lineage>
</organism>
<dbReference type="SUPFAM" id="SSF53213">
    <property type="entry name" value="LigB-like"/>
    <property type="match status" value="1"/>
</dbReference>
<keyword evidence="2" id="KW-1185">Reference proteome</keyword>
<dbReference type="CDD" id="cd07951">
    <property type="entry name" value="ED_3B_N_AMMECR1"/>
    <property type="match status" value="1"/>
</dbReference>
<reference evidence="1 2" key="1">
    <citation type="submission" date="2018-03" db="EMBL/GenBank/DDBJ databases">
        <title>Genomic Encyclopedia of Type Strains, Phase III (KMG-III): the genomes of soil and plant-associated and newly described type strains.</title>
        <authorList>
            <person name="Whitman W."/>
        </authorList>
    </citation>
    <scope>NUCLEOTIDE SEQUENCE [LARGE SCALE GENOMIC DNA]</scope>
    <source>
        <strain evidence="1 2">CGMCC 4.7097</strain>
    </source>
</reference>
<dbReference type="AlphaFoldDB" id="A0A2P8ID24"/>
<evidence type="ECO:0000313" key="2">
    <source>
        <dbReference type="Proteomes" id="UP000241118"/>
    </source>
</evidence>
<name>A0A2P8ID24_SACCR</name>
<accession>A0A2P8ID24</accession>
<dbReference type="Gene3D" id="3.40.830.10">
    <property type="entry name" value="LigB-like"/>
    <property type="match status" value="1"/>
</dbReference>
<comment type="caution">
    <text evidence="1">The sequence shown here is derived from an EMBL/GenBank/DDBJ whole genome shotgun (WGS) entry which is preliminary data.</text>
</comment>